<dbReference type="EMBL" id="UINC01004849">
    <property type="protein sequence ID" value="SVA17293.1"/>
    <property type="molecule type" value="Genomic_DNA"/>
</dbReference>
<accession>A0A381TTD0</accession>
<reference evidence="5" key="1">
    <citation type="submission" date="2018-05" db="EMBL/GenBank/DDBJ databases">
        <authorList>
            <person name="Lanie J.A."/>
            <person name="Ng W.-L."/>
            <person name="Kazmierczak K.M."/>
            <person name="Andrzejewski T.M."/>
            <person name="Davidsen T.M."/>
            <person name="Wayne K.J."/>
            <person name="Tettelin H."/>
            <person name="Glass J.I."/>
            <person name="Rusch D."/>
            <person name="Podicherti R."/>
            <person name="Tsui H.-C.T."/>
            <person name="Winkler M.E."/>
        </authorList>
    </citation>
    <scope>NUCLEOTIDE SEQUENCE</scope>
</reference>
<proteinExistence type="inferred from homology"/>
<dbReference type="NCBIfam" id="TIGR01304">
    <property type="entry name" value="IMP_DH_rel_2"/>
    <property type="match status" value="1"/>
</dbReference>
<gene>
    <name evidence="5" type="ORF">METZ01_LOCUS70147</name>
</gene>
<evidence type="ECO:0000313" key="5">
    <source>
        <dbReference type="EMBL" id="SVA17293.1"/>
    </source>
</evidence>
<dbReference type="PANTHER" id="PTHR11911:SF85">
    <property type="entry name" value="INOSINE-5'-MONOPHOSPHATE DEHYDROGENASE"/>
    <property type="match status" value="1"/>
</dbReference>
<dbReference type="SUPFAM" id="SSF51412">
    <property type="entry name" value="Inosine monophosphate dehydrogenase (IMPDH)"/>
    <property type="match status" value="1"/>
</dbReference>
<dbReference type="PANTHER" id="PTHR11911">
    <property type="entry name" value="INOSINE-5-MONOPHOSPHATE DEHYDROGENASE RELATED"/>
    <property type="match status" value="1"/>
</dbReference>
<dbReference type="Gene3D" id="3.20.20.70">
    <property type="entry name" value="Aldolase class I"/>
    <property type="match status" value="1"/>
</dbReference>
<dbReference type="SMART" id="SM01240">
    <property type="entry name" value="IMPDH"/>
    <property type="match status" value="1"/>
</dbReference>
<dbReference type="InterPro" id="IPR005992">
    <property type="entry name" value="IMP_DH-rel2"/>
</dbReference>
<keyword evidence="3" id="KW-0520">NAD</keyword>
<protein>
    <recommendedName>
        <fullName evidence="4">IMP dehydrogenase/GMP reductase domain-containing protein</fullName>
    </recommendedName>
</protein>
<evidence type="ECO:0000259" key="4">
    <source>
        <dbReference type="Pfam" id="PF00478"/>
    </source>
</evidence>
<organism evidence="5">
    <name type="scientific">marine metagenome</name>
    <dbReference type="NCBI Taxonomy" id="408172"/>
    <lineage>
        <taxon>unclassified sequences</taxon>
        <taxon>metagenomes</taxon>
        <taxon>ecological metagenomes</taxon>
    </lineage>
</organism>
<evidence type="ECO:0000256" key="1">
    <source>
        <dbReference type="ARBA" id="ARBA00005502"/>
    </source>
</evidence>
<dbReference type="GO" id="GO:0006183">
    <property type="term" value="P:GTP biosynthetic process"/>
    <property type="evidence" value="ECO:0007669"/>
    <property type="project" value="TreeGrafter"/>
</dbReference>
<dbReference type="GO" id="GO:0003938">
    <property type="term" value="F:IMP dehydrogenase activity"/>
    <property type="evidence" value="ECO:0007669"/>
    <property type="project" value="InterPro"/>
</dbReference>
<evidence type="ECO:0000256" key="2">
    <source>
        <dbReference type="ARBA" id="ARBA00023002"/>
    </source>
</evidence>
<dbReference type="AlphaFoldDB" id="A0A381TTD0"/>
<name>A0A381TTD0_9ZZZZ</name>
<dbReference type="InterPro" id="IPR013785">
    <property type="entry name" value="Aldolase_TIM"/>
</dbReference>
<comment type="similarity">
    <text evidence="1">Belongs to the IMPDH/GMPR family.</text>
</comment>
<dbReference type="CDD" id="cd00381">
    <property type="entry name" value="IMPDH"/>
    <property type="match status" value="1"/>
</dbReference>
<sequence length="377" mass="39527">MVRLKELRRTYGFDEVAIAPGAITVNPEMVNTKFSLGNVAIETPVLGSAMDAVASPAFAGEMHKQGAMSVMNLEGVQTRYTDPQQAIDEIAAATNENVTSVMQRIYSVPIKDNLIGERVEEIKKTGAHCAVSVTPALTKRLGPLAVEAGAEMLVVQSTVTTARHFSASEKGLQFPELLEMVNVPVVVGNCVGYDVATEIMETGIHGLLVGVGPGAACTTREVTGVGVPQVTATMDCAQARDDYFAKTGRYIPIITDGGIRTGGELCKAIASGADAVMIGTPLAQSIEAPAKGFNWGMASPHPALPRGTRVKVGTNGTLEQLFFGPSSVSNGTQNLIGALKACMGMVGAMNIKEMHAAEIVIAPSIKTEGKHYQLGLT</sequence>
<dbReference type="InterPro" id="IPR005990">
    <property type="entry name" value="IMP_DH"/>
</dbReference>
<feature type="domain" description="IMP dehydrogenase/GMP reductase" evidence="4">
    <location>
        <begin position="11"/>
        <end position="357"/>
    </location>
</feature>
<dbReference type="InterPro" id="IPR001093">
    <property type="entry name" value="IMP_DH_GMPRt"/>
</dbReference>
<evidence type="ECO:0000256" key="3">
    <source>
        <dbReference type="ARBA" id="ARBA00023027"/>
    </source>
</evidence>
<dbReference type="Pfam" id="PF00478">
    <property type="entry name" value="IMPDH"/>
    <property type="match status" value="1"/>
</dbReference>
<keyword evidence="2" id="KW-0560">Oxidoreductase</keyword>